<dbReference type="EMBL" id="BOML01000012">
    <property type="protein sequence ID" value="GID99969.1"/>
    <property type="molecule type" value="Genomic_DNA"/>
</dbReference>
<evidence type="ECO:0000259" key="1">
    <source>
        <dbReference type="Pfam" id="PF01636"/>
    </source>
</evidence>
<evidence type="ECO:0000313" key="2">
    <source>
        <dbReference type="EMBL" id="GID99969.1"/>
    </source>
</evidence>
<dbReference type="InterPro" id="IPR011009">
    <property type="entry name" value="Kinase-like_dom_sf"/>
</dbReference>
<dbReference type="RefSeq" id="WP_275414620.1">
    <property type="nucleotide sequence ID" value="NZ_BAAATX010000015.1"/>
</dbReference>
<accession>A0ABQ3YQW3</accession>
<proteinExistence type="predicted"/>
<feature type="domain" description="Aminoglycoside phosphotransferase" evidence="1">
    <location>
        <begin position="67"/>
        <end position="246"/>
    </location>
</feature>
<name>A0ABQ3YQW3_9ACTN</name>
<dbReference type="InterPro" id="IPR002575">
    <property type="entry name" value="Aminoglycoside_PTrfase"/>
</dbReference>
<protein>
    <recommendedName>
        <fullName evidence="1">Aminoglycoside phosphotransferase domain-containing protein</fullName>
    </recommendedName>
</protein>
<evidence type="ECO:0000313" key="3">
    <source>
        <dbReference type="Proteomes" id="UP000637628"/>
    </source>
</evidence>
<dbReference type="Proteomes" id="UP000637628">
    <property type="component" value="Unassembled WGS sequence"/>
</dbReference>
<organism evidence="2 3">
    <name type="scientific">Paractinoplanes durhamensis</name>
    <dbReference type="NCBI Taxonomy" id="113563"/>
    <lineage>
        <taxon>Bacteria</taxon>
        <taxon>Bacillati</taxon>
        <taxon>Actinomycetota</taxon>
        <taxon>Actinomycetes</taxon>
        <taxon>Micromonosporales</taxon>
        <taxon>Micromonosporaceae</taxon>
        <taxon>Paractinoplanes</taxon>
    </lineage>
</organism>
<sequence>MTTGIEHLLQPGWTADELTHSKANEVTGGVWRIHRDHDTAILKIATAHRDGAAPHLAASTDPGHFNYWRREPEAYAAALPTTAFPTISAPRLHALDDHGDHIAMWLEDVHGTPGRHSTPTQLADLAHRLGTAQATHLGNPPAAPWFPRDWLRDYTLAQPHTTDPDFDHPVAVATWPPALRQALHRLWTHRHDLLALADQLPRTLCHHDVWPMNVIHTDHGPALLDWSFPGPGAIGEDAANLALDTFFDGLIDLTHLDEVLTTVTTAYADGMAGALDPALVTHAIKTTGAAKYFWLAPVMLMRAETPRPGKAAYDTRDLEATFTGRAPVLAVAARWADEALTQSPIAW</sequence>
<dbReference type="SUPFAM" id="SSF56112">
    <property type="entry name" value="Protein kinase-like (PK-like)"/>
    <property type="match status" value="1"/>
</dbReference>
<dbReference type="Gene3D" id="3.90.1200.10">
    <property type="match status" value="1"/>
</dbReference>
<keyword evidence="3" id="KW-1185">Reference proteome</keyword>
<comment type="caution">
    <text evidence="2">The sequence shown here is derived from an EMBL/GenBank/DDBJ whole genome shotgun (WGS) entry which is preliminary data.</text>
</comment>
<dbReference type="Pfam" id="PF01636">
    <property type="entry name" value="APH"/>
    <property type="match status" value="1"/>
</dbReference>
<gene>
    <name evidence="2" type="ORF">Adu01nite_13200</name>
</gene>
<reference evidence="2 3" key="1">
    <citation type="submission" date="2021-01" db="EMBL/GenBank/DDBJ databases">
        <title>Whole genome shotgun sequence of Actinoplanes durhamensis NBRC 14914.</title>
        <authorList>
            <person name="Komaki H."/>
            <person name="Tamura T."/>
        </authorList>
    </citation>
    <scope>NUCLEOTIDE SEQUENCE [LARGE SCALE GENOMIC DNA]</scope>
    <source>
        <strain evidence="2 3">NBRC 14914</strain>
    </source>
</reference>